<dbReference type="EMBL" id="CP095354">
    <property type="protein sequence ID" value="XAG81681.1"/>
    <property type="molecule type" value="Genomic_DNA"/>
</dbReference>
<name>A0AAU6V6G5_UNCXX</name>
<gene>
    <name evidence="3" type="ORF">MRN14_03435</name>
</gene>
<organism evidence="3">
    <name type="scientific">bacterium 19NY03SH02</name>
    <dbReference type="NCBI Taxonomy" id="2920631"/>
    <lineage>
        <taxon>Bacteria</taxon>
    </lineage>
</organism>
<evidence type="ECO:0000256" key="2">
    <source>
        <dbReference type="SAM" id="SignalP"/>
    </source>
</evidence>
<sequence>MKLTKFAWLLLWSLAVQPAFAADYSFASAWQQLLEVSDKLAAEGQEVSRAEAQQEAGRDLNLPSLNINGSRKKTGQPDLFDVSHRLD</sequence>
<evidence type="ECO:0000313" key="3">
    <source>
        <dbReference type="EMBL" id="XAG81681.1"/>
    </source>
</evidence>
<feature type="signal peptide" evidence="2">
    <location>
        <begin position="1"/>
        <end position="21"/>
    </location>
</feature>
<feature type="chain" id="PRO_5043795140" evidence="2">
    <location>
        <begin position="22"/>
        <end position="87"/>
    </location>
</feature>
<reference evidence="3" key="1">
    <citation type="submission" date="2022-03" db="EMBL/GenBank/DDBJ databases">
        <title>Sea Food Isolates.</title>
        <authorList>
            <person name="Li c."/>
        </authorList>
    </citation>
    <scope>NUCLEOTIDE SEQUENCE</scope>
    <source>
        <strain evidence="3">19NY03SH02</strain>
    </source>
</reference>
<dbReference type="SUPFAM" id="SSF56954">
    <property type="entry name" value="Outer membrane efflux proteins (OEP)"/>
    <property type="match status" value="1"/>
</dbReference>
<dbReference type="AlphaFoldDB" id="A0AAU6V6G5"/>
<protein>
    <submittedName>
        <fullName evidence="3">Uncharacterized protein</fullName>
    </submittedName>
</protein>
<keyword evidence="2" id="KW-0732">Signal</keyword>
<evidence type="ECO:0000256" key="1">
    <source>
        <dbReference type="SAM" id="MobiDB-lite"/>
    </source>
</evidence>
<feature type="region of interest" description="Disordered" evidence="1">
    <location>
        <begin position="46"/>
        <end position="87"/>
    </location>
</feature>
<accession>A0AAU6V6G5</accession>
<proteinExistence type="predicted"/>